<dbReference type="Gene3D" id="3.40.50.300">
    <property type="entry name" value="P-loop containing nucleotide triphosphate hydrolases"/>
    <property type="match status" value="1"/>
</dbReference>
<dbReference type="SUPFAM" id="SSF52540">
    <property type="entry name" value="P-loop containing nucleoside triphosphate hydrolases"/>
    <property type="match status" value="1"/>
</dbReference>
<dbReference type="GeneID" id="108874533"/>
<dbReference type="Proteomes" id="UP000694890">
    <property type="component" value="Unplaced"/>
</dbReference>
<dbReference type="GO" id="GO:0006955">
    <property type="term" value="P:immune response"/>
    <property type="evidence" value="ECO:0007669"/>
    <property type="project" value="TreeGrafter"/>
</dbReference>
<sequence length="296" mass="32738">MGLLDFLRHIGSQNEESSSGTTPSSGPALPPTSPIFTEPWREISWGDKQTGLEYVQDYQPKKEGVSHLRVLLYGPVGSGKSSFINSVSSILRGRMAIPAAVSAATSEISFTTKYETHEIEREDGFYPLVFNDIMGLEDGPNRGVQTEDIKLAMMGHVMDSQQFSPASPLLNGCAGYNKNPSANDRCHILLCVISANAPEIKESVLGTDLGIPQVCILTHIDEACDVTESNLKNVYHSKYIKRKMEEMSSSVGFPMNCIFPVKNYNEEKDLDDDIDTLILDALRYIINFGDDFIKKM</sequence>
<gene>
    <name evidence="4" type="primary">LOC108874533</name>
</gene>
<evidence type="ECO:0000313" key="3">
    <source>
        <dbReference type="Proteomes" id="UP000694890"/>
    </source>
</evidence>
<protein>
    <submittedName>
        <fullName evidence="4">Interferon-induced protein 44</fullName>
    </submittedName>
</protein>
<name>A0AAJ7PD67_LATCA</name>
<dbReference type="KEGG" id="lcf:108874533"/>
<dbReference type="CDD" id="cd00882">
    <property type="entry name" value="Ras_like_GTPase"/>
    <property type="match status" value="1"/>
</dbReference>
<dbReference type="InterPro" id="IPR027417">
    <property type="entry name" value="P-loop_NTPase"/>
</dbReference>
<evidence type="ECO:0000256" key="1">
    <source>
        <dbReference type="SAM" id="MobiDB-lite"/>
    </source>
</evidence>
<dbReference type="RefSeq" id="XP_018518553.1">
    <property type="nucleotide sequence ID" value="XM_018663037.2"/>
</dbReference>
<dbReference type="AlphaFoldDB" id="A0AAJ7PD67"/>
<evidence type="ECO:0000313" key="4">
    <source>
        <dbReference type="RefSeq" id="XP_018518553.1"/>
    </source>
</evidence>
<dbReference type="PANTHER" id="PTHR14241">
    <property type="entry name" value="INTERFERON-INDUCED PROTEIN 44"/>
    <property type="match status" value="1"/>
</dbReference>
<reference evidence="4" key="1">
    <citation type="submission" date="2025-08" db="UniProtKB">
        <authorList>
            <consortium name="RefSeq"/>
        </authorList>
    </citation>
    <scope>IDENTIFICATION</scope>
    <source>
        <tissue evidence="4">Brain</tissue>
    </source>
</reference>
<feature type="domain" description="G" evidence="2">
    <location>
        <begin position="69"/>
        <end position="164"/>
    </location>
</feature>
<organism evidence="3 4">
    <name type="scientific">Lates calcarifer</name>
    <name type="common">Barramundi</name>
    <name type="synonym">Holocentrus calcarifer</name>
    <dbReference type="NCBI Taxonomy" id="8187"/>
    <lineage>
        <taxon>Eukaryota</taxon>
        <taxon>Metazoa</taxon>
        <taxon>Chordata</taxon>
        <taxon>Craniata</taxon>
        <taxon>Vertebrata</taxon>
        <taxon>Euteleostomi</taxon>
        <taxon>Actinopterygii</taxon>
        <taxon>Neopterygii</taxon>
        <taxon>Teleostei</taxon>
        <taxon>Neoteleostei</taxon>
        <taxon>Acanthomorphata</taxon>
        <taxon>Carangaria</taxon>
        <taxon>Carangaria incertae sedis</taxon>
        <taxon>Centropomidae</taxon>
        <taxon>Lates</taxon>
    </lineage>
</organism>
<dbReference type="PANTHER" id="PTHR14241:SF1">
    <property type="entry name" value="INTERFERON-INDUCED PROTEIN 44-RELATED"/>
    <property type="match status" value="1"/>
</dbReference>
<feature type="region of interest" description="Disordered" evidence="1">
    <location>
        <begin position="13"/>
        <end position="33"/>
    </location>
</feature>
<proteinExistence type="predicted"/>
<feature type="compositionally biased region" description="Low complexity" evidence="1">
    <location>
        <begin position="17"/>
        <end position="27"/>
    </location>
</feature>
<dbReference type="InterPro" id="IPR006073">
    <property type="entry name" value="GTP-bd"/>
</dbReference>
<evidence type="ECO:0000259" key="2">
    <source>
        <dbReference type="Pfam" id="PF01926"/>
    </source>
</evidence>
<dbReference type="GO" id="GO:0005525">
    <property type="term" value="F:GTP binding"/>
    <property type="evidence" value="ECO:0007669"/>
    <property type="project" value="InterPro"/>
</dbReference>
<accession>A0AAJ7PD67</accession>
<dbReference type="Pfam" id="PF01926">
    <property type="entry name" value="MMR_HSR1"/>
    <property type="match status" value="1"/>
</dbReference>